<name>A0ABW0J6W6_9BURK</name>
<sequence length="118" mass="11906">MGVMAMCALGLMSTQLALARHAQSAAVRERAAFAADAITESSTVTGGAAVDAWRARARTIVPDGLAAIPNQSAEASIAMVTWAFTGYAFASGAVVPPSNCNGASVASGRDCVALTFAR</sequence>
<dbReference type="Proteomes" id="UP001596103">
    <property type="component" value="Unassembled WGS sequence"/>
</dbReference>
<gene>
    <name evidence="2" type="ORF">ACFPTO_07965</name>
</gene>
<evidence type="ECO:0000313" key="2">
    <source>
        <dbReference type="EMBL" id="MFC5428737.1"/>
    </source>
</evidence>
<feature type="signal peptide" evidence="1">
    <location>
        <begin position="1"/>
        <end position="19"/>
    </location>
</feature>
<proteinExistence type="predicted"/>
<reference evidence="3" key="1">
    <citation type="journal article" date="2019" name="Int. J. Syst. Evol. Microbiol.">
        <title>The Global Catalogue of Microorganisms (GCM) 10K type strain sequencing project: providing services to taxonomists for standard genome sequencing and annotation.</title>
        <authorList>
            <consortium name="The Broad Institute Genomics Platform"/>
            <consortium name="The Broad Institute Genome Sequencing Center for Infectious Disease"/>
            <person name="Wu L."/>
            <person name="Ma J."/>
        </authorList>
    </citation>
    <scope>NUCLEOTIDE SEQUENCE [LARGE SCALE GENOMIC DNA]</scope>
    <source>
        <strain evidence="3">CCUG 56042</strain>
    </source>
</reference>
<evidence type="ECO:0000313" key="3">
    <source>
        <dbReference type="Proteomes" id="UP001596103"/>
    </source>
</evidence>
<accession>A0ABW0J6W6</accession>
<feature type="chain" id="PRO_5046124674" description="Pilus assembly protein" evidence="1">
    <location>
        <begin position="20"/>
        <end position="118"/>
    </location>
</feature>
<evidence type="ECO:0000256" key="1">
    <source>
        <dbReference type="SAM" id="SignalP"/>
    </source>
</evidence>
<dbReference type="RefSeq" id="WP_377710654.1">
    <property type="nucleotide sequence ID" value="NZ_JBHSMP010000010.1"/>
</dbReference>
<comment type="caution">
    <text evidence="2">The sequence shown here is derived from an EMBL/GenBank/DDBJ whole genome shotgun (WGS) entry which is preliminary data.</text>
</comment>
<protein>
    <recommendedName>
        <fullName evidence="4">Pilus assembly protein</fullName>
    </recommendedName>
</protein>
<organism evidence="2 3">
    <name type="scientific">Paraburkholderia denitrificans</name>
    <dbReference type="NCBI Taxonomy" id="694025"/>
    <lineage>
        <taxon>Bacteria</taxon>
        <taxon>Pseudomonadati</taxon>
        <taxon>Pseudomonadota</taxon>
        <taxon>Betaproteobacteria</taxon>
        <taxon>Burkholderiales</taxon>
        <taxon>Burkholderiaceae</taxon>
        <taxon>Paraburkholderia</taxon>
    </lineage>
</organism>
<keyword evidence="3" id="KW-1185">Reference proteome</keyword>
<keyword evidence="1" id="KW-0732">Signal</keyword>
<evidence type="ECO:0008006" key="4">
    <source>
        <dbReference type="Google" id="ProtNLM"/>
    </source>
</evidence>
<dbReference type="EMBL" id="JBHSMP010000010">
    <property type="protein sequence ID" value="MFC5428737.1"/>
    <property type="molecule type" value="Genomic_DNA"/>
</dbReference>